<keyword evidence="3 6" id="KW-0812">Transmembrane</keyword>
<feature type="compositionally biased region" description="Basic and acidic residues" evidence="7">
    <location>
        <begin position="407"/>
        <end position="423"/>
    </location>
</feature>
<dbReference type="EMBL" id="CABPRJ010001430">
    <property type="protein sequence ID" value="VVC36054.1"/>
    <property type="molecule type" value="Genomic_DNA"/>
</dbReference>
<comment type="similarity">
    <text evidence="2 6">Belongs to the pecanex family.</text>
</comment>
<feature type="region of interest" description="Disordered" evidence="7">
    <location>
        <begin position="1895"/>
        <end position="1934"/>
    </location>
</feature>
<evidence type="ECO:0000256" key="3">
    <source>
        <dbReference type="ARBA" id="ARBA00022692"/>
    </source>
</evidence>
<feature type="compositionally biased region" description="Polar residues" evidence="7">
    <location>
        <begin position="530"/>
        <end position="540"/>
    </location>
</feature>
<dbReference type="InterPro" id="IPR039797">
    <property type="entry name" value="Pecanex"/>
</dbReference>
<evidence type="ECO:0000259" key="8">
    <source>
        <dbReference type="Pfam" id="PF05041"/>
    </source>
</evidence>
<evidence type="ECO:0000313" key="9">
    <source>
        <dbReference type="EMBL" id="VVC36054.1"/>
    </source>
</evidence>
<feature type="transmembrane region" description="Helical" evidence="6">
    <location>
        <begin position="881"/>
        <end position="900"/>
    </location>
</feature>
<feature type="transmembrane region" description="Helical" evidence="6">
    <location>
        <begin position="818"/>
        <end position="835"/>
    </location>
</feature>
<organism evidence="9 10">
    <name type="scientific">Cinara cedri</name>
    <dbReference type="NCBI Taxonomy" id="506608"/>
    <lineage>
        <taxon>Eukaryota</taxon>
        <taxon>Metazoa</taxon>
        <taxon>Ecdysozoa</taxon>
        <taxon>Arthropoda</taxon>
        <taxon>Hexapoda</taxon>
        <taxon>Insecta</taxon>
        <taxon>Pterygota</taxon>
        <taxon>Neoptera</taxon>
        <taxon>Paraneoptera</taxon>
        <taxon>Hemiptera</taxon>
        <taxon>Sternorrhyncha</taxon>
        <taxon>Aphidomorpha</taxon>
        <taxon>Aphidoidea</taxon>
        <taxon>Aphididae</taxon>
        <taxon>Lachninae</taxon>
        <taxon>Cinara</taxon>
    </lineage>
</organism>
<dbReference type="Proteomes" id="UP000325440">
    <property type="component" value="Unassembled WGS sequence"/>
</dbReference>
<feature type="region of interest" description="Disordered" evidence="7">
    <location>
        <begin position="441"/>
        <end position="483"/>
    </location>
</feature>
<dbReference type="InterPro" id="IPR007735">
    <property type="entry name" value="Pecanex_C"/>
</dbReference>
<dbReference type="GO" id="GO:0005783">
    <property type="term" value="C:endoplasmic reticulum"/>
    <property type="evidence" value="ECO:0007669"/>
    <property type="project" value="TreeGrafter"/>
</dbReference>
<evidence type="ECO:0000256" key="4">
    <source>
        <dbReference type="ARBA" id="ARBA00022989"/>
    </source>
</evidence>
<proteinExistence type="inferred from homology"/>
<protein>
    <recommendedName>
        <fullName evidence="6">Pecanex-like protein</fullName>
    </recommendedName>
</protein>
<dbReference type="PANTHER" id="PTHR12372:SF7">
    <property type="entry name" value="PROTEIN PECANEX"/>
    <property type="match status" value="1"/>
</dbReference>
<name>A0A5E4MUV3_9HEMI</name>
<feature type="domain" description="Pecanex C-terminal" evidence="8">
    <location>
        <begin position="1606"/>
        <end position="1830"/>
    </location>
</feature>
<dbReference type="GO" id="GO:0016020">
    <property type="term" value="C:membrane"/>
    <property type="evidence" value="ECO:0007669"/>
    <property type="project" value="UniProtKB-SubCell"/>
</dbReference>
<feature type="transmembrane region" description="Helical" evidence="6">
    <location>
        <begin position="1170"/>
        <end position="1189"/>
    </location>
</feature>
<feature type="transmembrane region" description="Helical" evidence="6">
    <location>
        <begin position="1306"/>
        <end position="1329"/>
    </location>
</feature>
<evidence type="ECO:0000313" key="10">
    <source>
        <dbReference type="Proteomes" id="UP000325440"/>
    </source>
</evidence>
<feature type="transmembrane region" description="Helical" evidence="6">
    <location>
        <begin position="1114"/>
        <end position="1131"/>
    </location>
</feature>
<gene>
    <name evidence="9" type="ORF">CINCED_3A002996</name>
</gene>
<feature type="compositionally biased region" description="Low complexity" evidence="7">
    <location>
        <begin position="1916"/>
        <end position="1928"/>
    </location>
</feature>
<feature type="transmembrane region" description="Helical" evidence="6">
    <location>
        <begin position="1274"/>
        <end position="1294"/>
    </location>
</feature>
<evidence type="ECO:0000256" key="1">
    <source>
        <dbReference type="ARBA" id="ARBA00004141"/>
    </source>
</evidence>
<dbReference type="OrthoDB" id="10037631at2759"/>
<feature type="transmembrane region" description="Helical" evidence="6">
    <location>
        <begin position="1086"/>
        <end position="1108"/>
    </location>
</feature>
<evidence type="ECO:0000256" key="6">
    <source>
        <dbReference type="RuleBase" id="RU367089"/>
    </source>
</evidence>
<evidence type="ECO:0000256" key="7">
    <source>
        <dbReference type="SAM" id="MobiDB-lite"/>
    </source>
</evidence>
<feature type="transmembrane region" description="Helical" evidence="6">
    <location>
        <begin position="949"/>
        <end position="972"/>
    </location>
</feature>
<sequence length="2210" mass="251287">MGSQFWDILRQGIWASFTGGWYYEPKHSIFTNTFHLYLWILLFSLPFFIHLYLSDMLIWILYSSTVSLIITIIKLVNWSLHHMFDTTEYIVEEDTKMDSNIELECRRPPIKEPNKEEEGIEMQVLSGRECTDRNEPSTSGVVYHQNEPTVERQSSSTSTDSGLHLQEKIKGDWPNKSLNNQSFLEKTKDGVRSRRYGRGDLQSFSEIWKYQDDRGQDFITVSTDCFTNENNHLAFKRDPKCTSSDYSNSCDAFTKDKEVGRTSSYQLVFTSSDIDYPIVEHCEEHCSSRGIIHTTIDSDDDDEAGSRSPLLNSHEDNWKKICAEVKGVLKADSDVEVAFIEDNKPKEIELKPSLESPETLGIEWLFEHTESESESSDIKVRQMEKNRSRPWYFTLSDDDYTTTSEDNNSRNKSESKDGSKEEIPAPLSVGFETIGAVSKIKSVKDAKKTNKKRKATSTPHLSVKNDSDRKRHRRINKNKSNESRRCMCDKIKSDMDCGTESKSYPTVTDEWIANSTLSRPDAMTTLNVNEGASSSAGSHNELSSLLPTSSEPAINPTAEIQQNQTLITVKNEVAIDHIGDVLHGRGRNRGRIRHQHARTDRRIRSRDPNCDSVNFSACPEDTSEGSVHFFRDENGHWMTYTFRDMLNNNSSIIKSFPSTSRQDDSIDDLVFNHSPVRYPFPPRPSYQQQLEHEEAFWLQNQPHRYRHFNISPIITPVEESLEHEHEITTDYQDEFPAIQRQLRFDLLDPNIGMLKPKRYYPYKPVKKMCFKIRFDRLALLTAIDRNLTLLELFITIILATLVAVLGASVLYYQFYRDVHAIVFCFVMAGCQYSLVKSVQPDVASPTHGFNKIVVYSRPVYFILFSAILLLTHIQLTSGRTFYQIKFYGFTLHILYILETLRDFFSKFLLFLPIAFSLGLLPQVNTFFMYTLEQIDIHLFGGNATSSLKASAYCVLRSCFAVSILYGIAYVALNEWSGSSRNVFFSLYCALLTAFAYHLSRSSSDPAPILNVLKTYLWPNEDIFSRPDVECPKPRKETEKSKKKGSEQKEGECEEQSKSELDDEIEIQDNWPKQLQDTINARLKTDLIFCPIISLIVFAIHSSNIFSALQPELNPVMWCTTFSVGFILHYIIPQLRKQLPWLCIAHPVLKPSEYNQYEVKQLAKIMWFEKIYVYLCFFERNVLYPLMFIGCLTSDSVIVVNKLGVLLGSLVLSICALKCLRCSFSQQSNQYNILAFAVLFFQLDYVKCSETFIIDYYLTAIAYDKIFEFLLKLQFIITYIAPWQITWGSAFHAFAQPFSVPHSAMMFLQAFLSAVVSSPLYPFLGSAIFLTSYPRPVKFWERDYNTRRVDHTNTKLSSHLERNLGADDNNLNSIFYEHLTRLLQNTLCGDLVLGRWGNVSQGDCFVLASDYLNCLVHIVEMGNNLVTFQIRGLEFRGTYCQQREVEAISEGVEDNEGCCCCEPGHFPHILSLNAALGQRWLAWQVVAAKYVVQGYNISDINASSMLQVFDFRKVLVSYYIKSIIYYAIRSPKLQQWLASDEIKEGLKPTLDKSFIDLDPVFNINIDEDYDLLSCGVTRNSFCQYYLEWIRFCAFQTENIRKIVIEKGKDSLLVSLCFALSLLGRRSLGLASHTTMSSVEFFLYGLHALFKGDFRITSARDEWIFTDMDLMRKVLAPAIRMSLKLHQNHFMVPDEYEDPAALYNAINDHQRNIVISHEGDPVWRNAVLSGMPSLLALRHIMDEGSDEYKVIMLNKRFLSFRVIKINRECVRGLWAGQQQELVYLRNRNPERGSIQNAKQALRNIINSSCDQPIGYPIFVSPLTTSYAETNEQLSSLVGGSISMGKIKKTIVSVWSRLKIRCVEGCSSGSSLQSHDEGGFGHEGVYAMTQFNRHSAYGTRTPGSQSIEMSGSGSGVGGSISSRSGGTRGSTANVAGKPSSAGLANLAGLLSQSPITNSPQTSVDSNPNDNSPIQHRVLILDPLQVYDAINLGRRIDVVWPDEIMRIRGGRNHWKDWLPEKGMEGLVVHQWIPNHRDLSKRSHVDKTILLIKIDERYVPIAEAGVLDLGAEVYLLKPGESLGKSINDPSSFRPFSLLNTTGKLLERLLLAYLNAHLVDETNGINERQFGFLQKDGPMQLGCTTGKRIRGAPHLAGTSWGAAMLTLRTSALALVYSAAEYASPVWINSSHCYKIDVQLNHSMRIISGIVKSTATE</sequence>
<feature type="region of interest" description="Disordered" evidence="7">
    <location>
        <begin position="1028"/>
        <end position="1060"/>
    </location>
</feature>
<evidence type="ECO:0000256" key="5">
    <source>
        <dbReference type="ARBA" id="ARBA00023136"/>
    </source>
</evidence>
<reference evidence="9 10" key="1">
    <citation type="submission" date="2019-08" db="EMBL/GenBank/DDBJ databases">
        <authorList>
            <person name="Alioto T."/>
            <person name="Alioto T."/>
            <person name="Gomez Garrido J."/>
        </authorList>
    </citation>
    <scope>NUCLEOTIDE SEQUENCE [LARGE SCALE GENOMIC DNA]</scope>
</reference>
<feature type="transmembrane region" description="Helical" evidence="6">
    <location>
        <begin position="1195"/>
        <end position="1216"/>
    </location>
</feature>
<feature type="transmembrane region" description="Helical" evidence="6">
    <location>
        <begin position="907"/>
        <end position="929"/>
    </location>
</feature>
<feature type="transmembrane region" description="Helical" evidence="6">
    <location>
        <begin position="59"/>
        <end position="76"/>
    </location>
</feature>
<keyword evidence="4 6" id="KW-1133">Transmembrane helix</keyword>
<feature type="region of interest" description="Disordered" evidence="7">
    <location>
        <begin position="394"/>
        <end position="427"/>
    </location>
</feature>
<feature type="transmembrane region" description="Helical" evidence="6">
    <location>
        <begin position="789"/>
        <end position="812"/>
    </location>
</feature>
<accession>A0A5E4MUV3</accession>
<keyword evidence="10" id="KW-1185">Reference proteome</keyword>
<dbReference type="GO" id="GO:0007029">
    <property type="term" value="P:endoplasmic reticulum organization"/>
    <property type="evidence" value="ECO:0007669"/>
    <property type="project" value="TreeGrafter"/>
</dbReference>
<feature type="compositionally biased region" description="Basic and acidic residues" evidence="7">
    <location>
        <begin position="1028"/>
        <end position="1059"/>
    </location>
</feature>
<feature type="region of interest" description="Disordered" evidence="7">
    <location>
        <begin position="530"/>
        <end position="549"/>
    </location>
</feature>
<feature type="transmembrane region" description="Helical" evidence="6">
    <location>
        <begin position="855"/>
        <end position="875"/>
    </location>
</feature>
<dbReference type="PANTHER" id="PTHR12372">
    <property type="entry name" value="PECANEX"/>
    <property type="match status" value="1"/>
</dbReference>
<evidence type="ECO:0000256" key="2">
    <source>
        <dbReference type="ARBA" id="ARBA00010170"/>
    </source>
</evidence>
<comment type="subcellular location">
    <subcellularLocation>
        <location evidence="1 6">Membrane</location>
        <topology evidence="1 6">Multi-pass membrane protein</topology>
    </subcellularLocation>
</comment>
<keyword evidence="5 6" id="KW-0472">Membrane</keyword>
<dbReference type="Pfam" id="PF05041">
    <property type="entry name" value="Pecanex_C"/>
    <property type="match status" value="1"/>
</dbReference>
<feature type="transmembrane region" description="Helical" evidence="6">
    <location>
        <begin position="36"/>
        <end position="53"/>
    </location>
</feature>